<gene>
    <name evidence="7" type="ORF">B7463_g8311</name>
</gene>
<dbReference type="Proteomes" id="UP000258309">
    <property type="component" value="Unassembled WGS sequence"/>
</dbReference>
<name>A0A3E2H3S5_SCYLI</name>
<keyword evidence="6" id="KW-0732">Signal</keyword>
<keyword evidence="2" id="KW-0805">Transcription regulation</keyword>
<dbReference type="GO" id="GO:0005634">
    <property type="term" value="C:nucleus"/>
    <property type="evidence" value="ECO:0007669"/>
    <property type="project" value="UniProtKB-SubCell"/>
</dbReference>
<dbReference type="CDD" id="cd12148">
    <property type="entry name" value="fungal_TF_MHR"/>
    <property type="match status" value="1"/>
</dbReference>
<keyword evidence="3" id="KW-0238">DNA-binding</keyword>
<dbReference type="AlphaFoldDB" id="A0A3E2H3S5"/>
<sequence>MFKDSLFSSRSIETVHALLILCIWLCPLSSLSEEPSHIYSGLATQTSLQLGLHRPMQAYSHINDTSDPSAYSITKVKLTTWLACFLVGQMQASSLGVLPPTTLDPQLLDAFDNPTVELHLSQLCRIHYLLGQASLSLRSDGPIPSGLLDPSARLDVIKLRGKDFDTLRDRYLSNMSDGEDYFLKLLRSPYKLQVEVLQDHIERVCQALTTCSPDDINYKASQALQTLPYLEDKKLSPPIVSRMEASVFYDLLRIWVENNFVRTKAADQETQVPDLNSFDWAFKTSS</sequence>
<accession>A0A3E2H3S5</accession>
<feature type="signal peptide" evidence="6">
    <location>
        <begin position="1"/>
        <end position="32"/>
    </location>
</feature>
<evidence type="ECO:0000256" key="2">
    <source>
        <dbReference type="ARBA" id="ARBA00023015"/>
    </source>
</evidence>
<dbReference type="EMBL" id="NCSJ02000179">
    <property type="protein sequence ID" value="RFU28025.1"/>
    <property type="molecule type" value="Genomic_DNA"/>
</dbReference>
<comment type="caution">
    <text evidence="7">The sequence shown here is derived from an EMBL/GenBank/DDBJ whole genome shotgun (WGS) entry which is preliminary data.</text>
</comment>
<evidence type="ECO:0000256" key="6">
    <source>
        <dbReference type="SAM" id="SignalP"/>
    </source>
</evidence>
<reference evidence="7 8" key="1">
    <citation type="submission" date="2018-05" db="EMBL/GenBank/DDBJ databases">
        <title>Draft genome sequence of Scytalidium lignicola DSM 105466, a ubiquitous saprotrophic fungus.</title>
        <authorList>
            <person name="Buettner E."/>
            <person name="Gebauer A.M."/>
            <person name="Hofrichter M."/>
            <person name="Liers C."/>
            <person name="Kellner H."/>
        </authorList>
    </citation>
    <scope>NUCLEOTIDE SEQUENCE [LARGE SCALE GENOMIC DNA]</scope>
    <source>
        <strain evidence="7 8">DSM 105466</strain>
    </source>
</reference>
<evidence type="ECO:0000256" key="4">
    <source>
        <dbReference type="ARBA" id="ARBA00023163"/>
    </source>
</evidence>
<protein>
    <submittedName>
        <fullName evidence="7">Uncharacterized protein</fullName>
    </submittedName>
</protein>
<evidence type="ECO:0000256" key="5">
    <source>
        <dbReference type="ARBA" id="ARBA00023242"/>
    </source>
</evidence>
<feature type="chain" id="PRO_5017810928" evidence="6">
    <location>
        <begin position="33"/>
        <end position="286"/>
    </location>
</feature>
<evidence type="ECO:0000313" key="8">
    <source>
        <dbReference type="Proteomes" id="UP000258309"/>
    </source>
</evidence>
<feature type="non-terminal residue" evidence="7">
    <location>
        <position position="286"/>
    </location>
</feature>
<evidence type="ECO:0000313" key="7">
    <source>
        <dbReference type="EMBL" id="RFU28025.1"/>
    </source>
</evidence>
<feature type="non-terminal residue" evidence="7">
    <location>
        <position position="1"/>
    </location>
</feature>
<evidence type="ECO:0000256" key="3">
    <source>
        <dbReference type="ARBA" id="ARBA00023125"/>
    </source>
</evidence>
<dbReference type="PANTHER" id="PTHR31845:SF21">
    <property type="entry name" value="REGULATORY PROTEIN LEU3"/>
    <property type="match status" value="1"/>
</dbReference>
<comment type="subcellular location">
    <subcellularLocation>
        <location evidence="1">Nucleus</location>
    </subcellularLocation>
</comment>
<dbReference type="GO" id="GO:0000976">
    <property type="term" value="F:transcription cis-regulatory region binding"/>
    <property type="evidence" value="ECO:0007669"/>
    <property type="project" value="TreeGrafter"/>
</dbReference>
<keyword evidence="8" id="KW-1185">Reference proteome</keyword>
<evidence type="ECO:0000256" key="1">
    <source>
        <dbReference type="ARBA" id="ARBA00004123"/>
    </source>
</evidence>
<dbReference type="GO" id="GO:0000981">
    <property type="term" value="F:DNA-binding transcription factor activity, RNA polymerase II-specific"/>
    <property type="evidence" value="ECO:0007669"/>
    <property type="project" value="TreeGrafter"/>
</dbReference>
<dbReference type="STRING" id="5539.A0A3E2H3S5"/>
<dbReference type="InterPro" id="IPR051089">
    <property type="entry name" value="prtT"/>
</dbReference>
<dbReference type="OrthoDB" id="3163292at2759"/>
<organism evidence="7 8">
    <name type="scientific">Scytalidium lignicola</name>
    <name type="common">Hyphomycete</name>
    <dbReference type="NCBI Taxonomy" id="5539"/>
    <lineage>
        <taxon>Eukaryota</taxon>
        <taxon>Fungi</taxon>
        <taxon>Dikarya</taxon>
        <taxon>Ascomycota</taxon>
        <taxon>Pezizomycotina</taxon>
        <taxon>Leotiomycetes</taxon>
        <taxon>Leotiomycetes incertae sedis</taxon>
        <taxon>Scytalidium</taxon>
    </lineage>
</organism>
<dbReference type="PANTHER" id="PTHR31845">
    <property type="entry name" value="FINGER DOMAIN PROTEIN, PUTATIVE-RELATED"/>
    <property type="match status" value="1"/>
</dbReference>
<keyword evidence="4" id="KW-0804">Transcription</keyword>
<keyword evidence="5" id="KW-0539">Nucleus</keyword>
<proteinExistence type="predicted"/>